<dbReference type="OrthoDB" id="119302at2759"/>
<feature type="region of interest" description="Disordered" evidence="4">
    <location>
        <begin position="1"/>
        <end position="32"/>
    </location>
</feature>
<protein>
    <recommendedName>
        <fullName evidence="3">Pre-rRNA-processing protein TSR1 homolog</fullName>
    </recommendedName>
</protein>
<dbReference type="InterPro" id="IPR007034">
    <property type="entry name" value="BMS1_TSR1_C"/>
</dbReference>
<dbReference type="PANTHER" id="PTHR12858">
    <property type="entry name" value="RIBOSOME BIOGENESIS PROTEIN"/>
    <property type="match status" value="1"/>
</dbReference>
<dbReference type="GO" id="GO:0000479">
    <property type="term" value="P:endonucleolytic cleavage of tricistronic rRNA transcript (SSU-rRNA, 5.8S rRNA, LSU-rRNA)"/>
    <property type="evidence" value="ECO:0007669"/>
    <property type="project" value="TreeGrafter"/>
</dbReference>
<evidence type="ECO:0000259" key="6">
    <source>
        <dbReference type="SMART" id="SM01362"/>
    </source>
</evidence>
<evidence type="ECO:0000256" key="4">
    <source>
        <dbReference type="SAM" id="MobiDB-lite"/>
    </source>
</evidence>
<name>A0A7R8CGI6_LEPSM</name>
<dbReference type="GO" id="GO:0034511">
    <property type="term" value="F:U3 snoRNA binding"/>
    <property type="evidence" value="ECO:0007669"/>
    <property type="project" value="TreeGrafter"/>
</dbReference>
<feature type="compositionally biased region" description="Acidic residues" evidence="4">
    <location>
        <begin position="380"/>
        <end position="398"/>
    </location>
</feature>
<dbReference type="PANTHER" id="PTHR12858:SF1">
    <property type="entry name" value="PRE-RRNA-PROCESSING PROTEIN TSR1 HOMOLOG"/>
    <property type="match status" value="1"/>
</dbReference>
<dbReference type="Pfam" id="PF08142">
    <property type="entry name" value="AARP2CN"/>
    <property type="match status" value="1"/>
</dbReference>
<feature type="domain" description="Ribosome biogenesis protein BMS1/TSR1 C-terminal" evidence="6">
    <location>
        <begin position="440"/>
        <end position="658"/>
    </location>
</feature>
<evidence type="ECO:0000256" key="2">
    <source>
        <dbReference type="ARBA" id="ARBA00038288"/>
    </source>
</evidence>
<comment type="function">
    <text evidence="1">Required during maturation of the 40S ribosomal subunit in the nucleolus.</text>
</comment>
<dbReference type="AlphaFoldDB" id="A0A7R8CGI6"/>
<proteinExistence type="inferred from homology"/>
<organism evidence="7 8">
    <name type="scientific">Lepeophtheirus salmonis</name>
    <name type="common">Salmon louse</name>
    <name type="synonym">Caligus salmonis</name>
    <dbReference type="NCBI Taxonomy" id="72036"/>
    <lineage>
        <taxon>Eukaryota</taxon>
        <taxon>Metazoa</taxon>
        <taxon>Ecdysozoa</taxon>
        <taxon>Arthropoda</taxon>
        <taxon>Crustacea</taxon>
        <taxon>Multicrustacea</taxon>
        <taxon>Hexanauplia</taxon>
        <taxon>Copepoda</taxon>
        <taxon>Siphonostomatoida</taxon>
        <taxon>Caligidae</taxon>
        <taxon>Lepeophtheirus</taxon>
    </lineage>
</organism>
<dbReference type="GO" id="GO:0005525">
    <property type="term" value="F:GTP binding"/>
    <property type="evidence" value="ECO:0007669"/>
    <property type="project" value="TreeGrafter"/>
</dbReference>
<dbReference type="GO" id="GO:0005634">
    <property type="term" value="C:nucleus"/>
    <property type="evidence" value="ECO:0007669"/>
    <property type="project" value="InterPro"/>
</dbReference>
<dbReference type="GO" id="GO:0030688">
    <property type="term" value="C:preribosome, small subunit precursor"/>
    <property type="evidence" value="ECO:0007669"/>
    <property type="project" value="TreeGrafter"/>
</dbReference>
<evidence type="ECO:0000313" key="8">
    <source>
        <dbReference type="Proteomes" id="UP000675881"/>
    </source>
</evidence>
<gene>
    <name evidence="7" type="ORF">LSAA_3091</name>
</gene>
<dbReference type="GO" id="GO:0000462">
    <property type="term" value="P:maturation of SSU-rRNA from tricistronic rRNA transcript (SSU-rRNA, 5.8S rRNA, LSU-rRNA)"/>
    <property type="evidence" value="ECO:0007669"/>
    <property type="project" value="TreeGrafter"/>
</dbReference>
<feature type="region of interest" description="Disordered" evidence="4">
    <location>
        <begin position="349"/>
        <end position="402"/>
    </location>
</feature>
<evidence type="ECO:0000313" key="7">
    <source>
        <dbReference type="EMBL" id="CAF2810216.1"/>
    </source>
</evidence>
<feature type="compositionally biased region" description="Basic residues" evidence="4">
    <location>
        <begin position="14"/>
        <end position="25"/>
    </location>
</feature>
<dbReference type="SMART" id="SM01362">
    <property type="entry name" value="DUF663"/>
    <property type="match status" value="1"/>
</dbReference>
<sequence>MQEVHRAGLLKQSNKSHKTGKHRSKGAVDTANRGRIGLKCPLNRKKADKIEGRLDRKHRLQQVRATKREAALSQKRSLGCDGFPPVLTGILSTSPGILSELITLIKNIDDSVVKPSPAVEDSLYSVIDAGKVVDQFMFVLDATVHDPLASLENKLLSLISQGLPYEPVFLLHFPFGKPDLKSLNECKKNLIKTVEKTYPFLTQFRQNLFISTNESEATLLLRHLGSSKRKKNHLRERRPHMVGEEVDYTEGMVKVTGYVRCADLNRRWSVNRLVHIPGVGDFQLEKIDSAVDPYPLAKEKRRDVMDDEEHEITWPTEEELEEAEKNQKKMIKKTVPKGTSDYQASWIIDEEVEESENDEEEDMMDSDKDNNDLSVPFEHEGEEADQDDCEENDEEYETLEINPESQQGVAYDEKNVDVNEERDTFKKIQDARMDAMFPDEIDTPVDKLAKVRFQRYRGLKSFRTSPWDPKENLPYDYARIFQFENFDRTKKKVLSPSGDDEIEGIEMGWYVIFLPHENKMSIINIVVKKTPASRGVVVKSKEPIIVHVGTRRFCVNPIFSQHTNGSKHKYERFWNTDGAVVMTMFAPITFPPSPVLVFKPGQEELLGTGSLLSADPNRLVIKRAVLSGHPFKVNKRSCVVRFMFFNRSDIEWFKTHRT</sequence>
<comment type="similarity">
    <text evidence="2">Belongs to the TRAFAC class translation factor GTPase superfamily. Bms1-like GTPase family. TSR1 subfamily.</text>
</comment>
<dbReference type="SMART" id="SM00785">
    <property type="entry name" value="AARP2CN"/>
    <property type="match status" value="1"/>
</dbReference>
<evidence type="ECO:0000256" key="1">
    <source>
        <dbReference type="ARBA" id="ARBA00037087"/>
    </source>
</evidence>
<feature type="compositionally biased region" description="Acidic residues" evidence="4">
    <location>
        <begin position="349"/>
        <end position="364"/>
    </location>
</feature>
<accession>A0A7R8CGI6</accession>
<reference evidence="7" key="1">
    <citation type="submission" date="2021-02" db="EMBL/GenBank/DDBJ databases">
        <authorList>
            <person name="Bekaert M."/>
        </authorList>
    </citation>
    <scope>NUCLEOTIDE SEQUENCE</scope>
    <source>
        <strain evidence="7">IoA-00</strain>
    </source>
</reference>
<evidence type="ECO:0000259" key="5">
    <source>
        <dbReference type="SMART" id="SM00785"/>
    </source>
</evidence>
<evidence type="ECO:0000256" key="3">
    <source>
        <dbReference type="ARBA" id="ARBA00040070"/>
    </source>
</evidence>
<dbReference type="InterPro" id="IPR012948">
    <property type="entry name" value="AARP2CN"/>
</dbReference>
<keyword evidence="8" id="KW-1185">Reference proteome</keyword>
<dbReference type="InterPro" id="IPR039761">
    <property type="entry name" value="Bms1/Tsr1"/>
</dbReference>
<dbReference type="EMBL" id="HG994590">
    <property type="protein sequence ID" value="CAF2810216.1"/>
    <property type="molecule type" value="Genomic_DNA"/>
</dbReference>
<dbReference type="Pfam" id="PF04950">
    <property type="entry name" value="RIBIOP_C"/>
    <property type="match status" value="2"/>
</dbReference>
<dbReference type="Proteomes" id="UP000675881">
    <property type="component" value="Chromosome 11"/>
</dbReference>
<dbReference type="GO" id="GO:0003924">
    <property type="term" value="F:GTPase activity"/>
    <property type="evidence" value="ECO:0007669"/>
    <property type="project" value="TreeGrafter"/>
</dbReference>
<feature type="domain" description="AARP2CN" evidence="5">
    <location>
        <begin position="216"/>
        <end position="294"/>
    </location>
</feature>